<protein>
    <submittedName>
        <fullName evidence="2">Uncharacterized protein</fullName>
    </submittedName>
</protein>
<accession>E4PME3</accession>
<dbReference type="HOGENOM" id="CLU_3235758_0_0_6"/>
<feature type="compositionally biased region" description="Polar residues" evidence="1">
    <location>
        <begin position="33"/>
        <end position="43"/>
    </location>
</feature>
<dbReference type="STRING" id="225937.HP15_2891"/>
<evidence type="ECO:0000313" key="2">
    <source>
        <dbReference type="EMBL" id="ADP98655.1"/>
    </source>
</evidence>
<reference evidence="3" key="2">
    <citation type="submission" date="2010-02" db="EMBL/GenBank/DDBJ databases">
        <title>Complete genome sequence of Marinobacter adhaerens type strain (HP15).</title>
        <authorList>
            <person name="Gaerdes A.A.M."/>
            <person name="Kaeppel E."/>
            <person name="Shezad A."/>
            <person name="Seebah S."/>
            <person name="Teeling H."/>
            <person name="Yarza P."/>
            <person name="Gloeckner F.O."/>
            <person name="Ullrich M.S."/>
        </authorList>
    </citation>
    <scope>NUCLEOTIDE SEQUENCE [LARGE SCALE GENOMIC DNA]</scope>
    <source>
        <strain evidence="3">DSM 23420 / HP15</strain>
    </source>
</reference>
<gene>
    <name evidence="2" type="ordered locus">HP15_2891</name>
</gene>
<dbReference type="AlphaFoldDB" id="E4PME3"/>
<sequence length="43" mass="4702">MRGVLSAGKRLPERSEFGFPEERTPLMALPATDLQSVSEETPA</sequence>
<feature type="region of interest" description="Disordered" evidence="1">
    <location>
        <begin position="1"/>
        <end position="43"/>
    </location>
</feature>
<dbReference type="Proteomes" id="UP000007077">
    <property type="component" value="Chromosome"/>
</dbReference>
<evidence type="ECO:0000256" key="1">
    <source>
        <dbReference type="SAM" id="MobiDB-lite"/>
    </source>
</evidence>
<proteinExistence type="predicted"/>
<evidence type="ECO:0000313" key="3">
    <source>
        <dbReference type="Proteomes" id="UP000007077"/>
    </source>
</evidence>
<feature type="compositionally biased region" description="Basic and acidic residues" evidence="1">
    <location>
        <begin position="10"/>
        <end position="24"/>
    </location>
</feature>
<dbReference type="EMBL" id="CP001978">
    <property type="protein sequence ID" value="ADP98655.1"/>
    <property type="molecule type" value="Genomic_DNA"/>
</dbReference>
<dbReference type="KEGG" id="mad:HP15_2891"/>
<organism evidence="2 3">
    <name type="scientific">Marinobacter adhaerens (strain DSM 23420 / HP15)</name>
    <dbReference type="NCBI Taxonomy" id="225937"/>
    <lineage>
        <taxon>Bacteria</taxon>
        <taxon>Pseudomonadati</taxon>
        <taxon>Pseudomonadota</taxon>
        <taxon>Gammaproteobacteria</taxon>
        <taxon>Pseudomonadales</taxon>
        <taxon>Marinobacteraceae</taxon>
        <taxon>Marinobacter</taxon>
    </lineage>
</organism>
<dbReference type="PATRIC" id="fig|225937.3.peg.2917"/>
<name>E4PME3_MARAH</name>
<reference evidence="2 3" key="1">
    <citation type="journal article" date="2010" name="Stand. Genomic Sci.">
        <title>Complete genome sequence of Marinobacter adhaerens type strain (HP15), a diatom-interacting marine microorganism.</title>
        <authorList>
            <person name="Gardes A."/>
            <person name="Kaeppel E."/>
            <person name="Shehzad A."/>
            <person name="Seebah S."/>
            <person name="Teeling H."/>
            <person name="Yarza P."/>
            <person name="Glockner F.O."/>
            <person name="Grossart H.P."/>
            <person name="Ullrich M.S."/>
        </authorList>
    </citation>
    <scope>NUCLEOTIDE SEQUENCE [LARGE SCALE GENOMIC DNA]</scope>
    <source>
        <strain evidence="3">DSM 23420 / HP15</strain>
    </source>
</reference>